<gene>
    <name evidence="3" type="ORF">D6Z83_27970</name>
    <name evidence="4" type="ORF">EBE87_27810</name>
</gene>
<dbReference type="InterPro" id="IPR035909">
    <property type="entry name" value="CheB_C"/>
</dbReference>
<dbReference type="RefSeq" id="WP_120641275.1">
    <property type="nucleotide sequence ID" value="NZ_RAQU01000440.1"/>
</dbReference>
<dbReference type="GO" id="GO:0006935">
    <property type="term" value="P:chemotaxis"/>
    <property type="evidence" value="ECO:0007669"/>
    <property type="project" value="InterPro"/>
</dbReference>
<dbReference type="GO" id="GO:0000156">
    <property type="term" value="F:phosphorelay response regulator activity"/>
    <property type="evidence" value="ECO:0007669"/>
    <property type="project" value="InterPro"/>
</dbReference>
<sequence length="81" mass="8776">MRRSDRHAEHHQRIRGKRPAADVLCPAAAEHFGREDIGVILSGDIDDGVASFRDIKASGGLSLVQAALAAMSKNTRRVADR</sequence>
<dbReference type="GO" id="GO:0008984">
    <property type="term" value="F:protein-glutamate methylesterase activity"/>
    <property type="evidence" value="ECO:0007669"/>
    <property type="project" value="InterPro"/>
</dbReference>
<dbReference type="EMBL" id="RFLX01000105">
    <property type="protein sequence ID" value="RMI14554.1"/>
    <property type="molecule type" value="Genomic_DNA"/>
</dbReference>
<dbReference type="Proteomes" id="UP000274097">
    <property type="component" value="Unassembled WGS sequence"/>
</dbReference>
<evidence type="ECO:0000256" key="1">
    <source>
        <dbReference type="PROSITE-ProRule" id="PRU00050"/>
    </source>
</evidence>
<dbReference type="AlphaFoldDB" id="A0A3A9J8N0"/>
<evidence type="ECO:0000313" key="5">
    <source>
        <dbReference type="Proteomes" id="UP000274097"/>
    </source>
</evidence>
<name>A0A3A9J8N0_9PROT</name>
<accession>A0A3A9J8N0</accession>
<keyword evidence="5" id="KW-1185">Reference proteome</keyword>
<dbReference type="SUPFAM" id="SSF52738">
    <property type="entry name" value="Methylesterase CheB, C-terminal domain"/>
    <property type="match status" value="1"/>
</dbReference>
<dbReference type="Pfam" id="PF01339">
    <property type="entry name" value="CheB_methylest"/>
    <property type="match status" value="1"/>
</dbReference>
<comment type="caution">
    <text evidence="3">The sequence shown here is derived from an EMBL/GenBank/DDBJ whole genome shotgun (WGS) entry which is preliminary data.</text>
</comment>
<reference evidence="3 6" key="1">
    <citation type="submission" date="2018-09" db="EMBL/GenBank/DDBJ databases">
        <title>Roseomonas sp. nov., isolated from feces of Tibetan antelopes in the Qinghai-Tibet plateau, China.</title>
        <authorList>
            <person name="Tian Z."/>
        </authorList>
    </citation>
    <scope>NUCLEOTIDE SEQUENCE [LARGE SCALE GENOMIC DNA]</scope>
    <source>
        <strain evidence="4 5">Z23</strain>
        <strain evidence="3 6">Z24</strain>
    </source>
</reference>
<dbReference type="EMBL" id="RAQU01000440">
    <property type="protein sequence ID" value="RKJ99935.1"/>
    <property type="molecule type" value="Genomic_DNA"/>
</dbReference>
<dbReference type="OrthoDB" id="9793421at2"/>
<protein>
    <recommendedName>
        <fullName evidence="2">CheB-type methylesterase domain-containing protein</fullName>
    </recommendedName>
</protein>
<dbReference type="Proteomes" id="UP000278036">
    <property type="component" value="Unassembled WGS sequence"/>
</dbReference>
<dbReference type="InterPro" id="IPR000673">
    <property type="entry name" value="Sig_transdc_resp-reg_Me-estase"/>
</dbReference>
<dbReference type="PROSITE" id="PS50122">
    <property type="entry name" value="CHEB"/>
    <property type="match status" value="1"/>
</dbReference>
<dbReference type="InParanoid" id="A0A3A9J8N0"/>
<feature type="domain" description="CheB-type methylesterase" evidence="2">
    <location>
        <begin position="9"/>
        <end position="81"/>
    </location>
</feature>
<comment type="caution">
    <text evidence="1">Lacks conserved residue(s) required for the propagation of feature annotation.</text>
</comment>
<dbReference type="GO" id="GO:0005737">
    <property type="term" value="C:cytoplasm"/>
    <property type="evidence" value="ECO:0007669"/>
    <property type="project" value="InterPro"/>
</dbReference>
<evidence type="ECO:0000313" key="3">
    <source>
        <dbReference type="EMBL" id="RKJ99935.1"/>
    </source>
</evidence>
<dbReference type="Gene3D" id="3.40.50.180">
    <property type="entry name" value="Methylesterase CheB, C-terminal domain"/>
    <property type="match status" value="1"/>
</dbReference>
<proteinExistence type="predicted"/>
<organism evidence="3 6">
    <name type="scientific">Teichococcus wenyumeiae</name>
    <dbReference type="NCBI Taxonomy" id="2478470"/>
    <lineage>
        <taxon>Bacteria</taxon>
        <taxon>Pseudomonadati</taxon>
        <taxon>Pseudomonadota</taxon>
        <taxon>Alphaproteobacteria</taxon>
        <taxon>Acetobacterales</taxon>
        <taxon>Roseomonadaceae</taxon>
        <taxon>Roseomonas</taxon>
    </lineage>
</organism>
<evidence type="ECO:0000259" key="2">
    <source>
        <dbReference type="PROSITE" id="PS50122"/>
    </source>
</evidence>
<evidence type="ECO:0000313" key="4">
    <source>
        <dbReference type="EMBL" id="RMI14554.1"/>
    </source>
</evidence>
<evidence type="ECO:0000313" key="6">
    <source>
        <dbReference type="Proteomes" id="UP000278036"/>
    </source>
</evidence>